<feature type="transmembrane region" description="Helical" evidence="1">
    <location>
        <begin position="109"/>
        <end position="133"/>
    </location>
</feature>
<gene>
    <name evidence="3" type="ORF">SAMN02745229_01968</name>
</gene>
<protein>
    <submittedName>
        <fullName evidence="3">Diguanylate cyclase (GGDEF) domain-containing protein</fullName>
    </submittedName>
</protein>
<feature type="transmembrane region" description="Helical" evidence="1">
    <location>
        <begin position="64"/>
        <end position="88"/>
    </location>
</feature>
<feature type="transmembrane region" description="Helical" evidence="1">
    <location>
        <begin position="178"/>
        <end position="205"/>
    </location>
</feature>
<keyword evidence="1" id="KW-0472">Membrane</keyword>
<feature type="transmembrane region" description="Helical" evidence="1">
    <location>
        <begin position="6"/>
        <end position="23"/>
    </location>
</feature>
<evidence type="ECO:0000256" key="1">
    <source>
        <dbReference type="SAM" id="Phobius"/>
    </source>
</evidence>
<dbReference type="SUPFAM" id="SSF55073">
    <property type="entry name" value="Nucleotide cyclase"/>
    <property type="match status" value="1"/>
</dbReference>
<dbReference type="InterPro" id="IPR043128">
    <property type="entry name" value="Rev_trsase/Diguanyl_cyclase"/>
</dbReference>
<organism evidence="3 4">
    <name type="scientific">Butyrivibrio fibrisolvens DSM 3071</name>
    <dbReference type="NCBI Taxonomy" id="1121131"/>
    <lineage>
        <taxon>Bacteria</taxon>
        <taxon>Bacillati</taxon>
        <taxon>Bacillota</taxon>
        <taxon>Clostridia</taxon>
        <taxon>Lachnospirales</taxon>
        <taxon>Lachnospiraceae</taxon>
        <taxon>Butyrivibrio</taxon>
    </lineage>
</organism>
<dbReference type="GeneID" id="89508745"/>
<dbReference type="InterPro" id="IPR000160">
    <property type="entry name" value="GGDEF_dom"/>
</dbReference>
<dbReference type="SMART" id="SM00267">
    <property type="entry name" value="GGDEF"/>
    <property type="match status" value="1"/>
</dbReference>
<dbReference type="InterPro" id="IPR029787">
    <property type="entry name" value="Nucleotide_cyclase"/>
</dbReference>
<dbReference type="GO" id="GO:0052621">
    <property type="term" value="F:diguanylate cyclase activity"/>
    <property type="evidence" value="ECO:0007669"/>
    <property type="project" value="TreeGrafter"/>
</dbReference>
<dbReference type="Pfam" id="PF00990">
    <property type="entry name" value="GGDEF"/>
    <property type="match status" value="1"/>
</dbReference>
<keyword evidence="4" id="KW-1185">Reference proteome</keyword>
<name>A0A1M5Z4D0_BUTFI</name>
<evidence type="ECO:0000259" key="2">
    <source>
        <dbReference type="PROSITE" id="PS50887"/>
    </source>
</evidence>
<dbReference type="STRING" id="1121131.SAMN02745229_01968"/>
<dbReference type="PANTHER" id="PTHR45138">
    <property type="entry name" value="REGULATORY COMPONENTS OF SENSORY TRANSDUCTION SYSTEM"/>
    <property type="match status" value="1"/>
</dbReference>
<dbReference type="InterPro" id="IPR050469">
    <property type="entry name" value="Diguanylate_Cyclase"/>
</dbReference>
<dbReference type="PROSITE" id="PS50887">
    <property type="entry name" value="GGDEF"/>
    <property type="match status" value="1"/>
</dbReference>
<dbReference type="CDD" id="cd01949">
    <property type="entry name" value="GGDEF"/>
    <property type="match status" value="1"/>
</dbReference>
<dbReference type="Gene3D" id="3.30.70.270">
    <property type="match status" value="1"/>
</dbReference>
<keyword evidence="1" id="KW-1133">Transmembrane helix</keyword>
<feature type="domain" description="GGDEF" evidence="2">
    <location>
        <begin position="248"/>
        <end position="376"/>
    </location>
</feature>
<dbReference type="RefSeq" id="WP_073387374.1">
    <property type="nucleotide sequence ID" value="NZ_FQXK01000015.1"/>
</dbReference>
<sequence>MNLIAIAVADYCGFILLLAMLISSRIRMSDKLTEYKIFSAIGILSAVACVVDFLMFYSDGKDGVLFYIINLLGNTYCFIANPIFAIGWCMFTELKLYKSETRIKERYKYLMIPGIILIVICIINLFYPVVFYIDENNIYHRLPLSYFYYIVATAYMLYSAVVVNVYEKRFGKVRFFPLPLMLGPIALGCLVQNIFYGISLIWVSLAVGITSIYMSIQNEFSYLDTLTGLYNRAYLYYVLNAFTRDTNSTLGGIMIDMDYFKNINDTYGHTSGDKALTDVAWVLTIAKPDKAIAIRFAGDEFILLMKDANEDELKKAILNVKKELAKFNDTENRPYKLSLSMGYSLYDHKNDDMDSFFRHMDEMMYEEKEQTHSARE</sequence>
<proteinExistence type="predicted"/>
<dbReference type="AlphaFoldDB" id="A0A1M5Z4D0"/>
<dbReference type="PANTHER" id="PTHR45138:SF9">
    <property type="entry name" value="DIGUANYLATE CYCLASE DGCM-RELATED"/>
    <property type="match status" value="1"/>
</dbReference>
<reference evidence="4" key="1">
    <citation type="submission" date="2016-11" db="EMBL/GenBank/DDBJ databases">
        <authorList>
            <person name="Varghese N."/>
            <person name="Submissions S."/>
        </authorList>
    </citation>
    <scope>NUCLEOTIDE SEQUENCE [LARGE SCALE GENOMIC DNA]</scope>
    <source>
        <strain evidence="4">DSM 3071</strain>
    </source>
</reference>
<dbReference type="NCBIfam" id="TIGR00254">
    <property type="entry name" value="GGDEF"/>
    <property type="match status" value="1"/>
</dbReference>
<evidence type="ECO:0000313" key="4">
    <source>
        <dbReference type="Proteomes" id="UP000184278"/>
    </source>
</evidence>
<evidence type="ECO:0000313" key="3">
    <source>
        <dbReference type="EMBL" id="SHI18743.1"/>
    </source>
</evidence>
<accession>A0A1M5Z4D0</accession>
<dbReference type="Proteomes" id="UP000184278">
    <property type="component" value="Unassembled WGS sequence"/>
</dbReference>
<feature type="transmembrane region" description="Helical" evidence="1">
    <location>
        <begin position="35"/>
        <end position="58"/>
    </location>
</feature>
<dbReference type="OrthoDB" id="9804955at2"/>
<feature type="transmembrane region" description="Helical" evidence="1">
    <location>
        <begin position="145"/>
        <end position="166"/>
    </location>
</feature>
<dbReference type="EMBL" id="FQXK01000015">
    <property type="protein sequence ID" value="SHI18743.1"/>
    <property type="molecule type" value="Genomic_DNA"/>
</dbReference>
<keyword evidence="1" id="KW-0812">Transmembrane</keyword>